<reference evidence="2 3" key="1">
    <citation type="submission" date="2014-07" db="EMBL/GenBank/DDBJ databases">
        <title>Porphyromonadaceae bacterium OUH 308042 = ATCC BAA-2681 = DSM 28342 draft genome.</title>
        <authorList>
            <person name="Sydenham T.V."/>
            <person name="Hasman H."/>
            <person name="Justensen U.S."/>
        </authorList>
    </citation>
    <scope>NUCLEOTIDE SEQUENCE [LARGE SCALE GENOMIC DNA]</scope>
    <source>
        <strain evidence="2 3">OUH 308042</strain>
    </source>
</reference>
<organism evidence="2 3">
    <name type="scientific">Sanguibacteroides justesenii</name>
    <dbReference type="NCBI Taxonomy" id="1547597"/>
    <lineage>
        <taxon>Bacteria</taxon>
        <taxon>Pseudomonadati</taxon>
        <taxon>Bacteroidota</taxon>
        <taxon>Bacteroidia</taxon>
        <taxon>Bacteroidales</taxon>
        <taxon>Porphyromonadaceae</taxon>
        <taxon>Sanguibacteroides</taxon>
    </lineage>
</organism>
<keyword evidence="1" id="KW-0812">Transmembrane</keyword>
<dbReference type="AlphaFoldDB" id="A0A0C3NCS1"/>
<dbReference type="EMBL" id="JPIU01000040">
    <property type="protein sequence ID" value="KIO43877.1"/>
    <property type="molecule type" value="Genomic_DNA"/>
</dbReference>
<evidence type="ECO:0000313" key="3">
    <source>
        <dbReference type="Proteomes" id="UP000031980"/>
    </source>
</evidence>
<evidence type="ECO:0008006" key="4">
    <source>
        <dbReference type="Google" id="ProtNLM"/>
    </source>
</evidence>
<comment type="caution">
    <text evidence="2">The sequence shown here is derived from an EMBL/GenBank/DDBJ whole genome shotgun (WGS) entry which is preliminary data.</text>
</comment>
<evidence type="ECO:0000256" key="1">
    <source>
        <dbReference type="SAM" id="Phobius"/>
    </source>
</evidence>
<feature type="transmembrane region" description="Helical" evidence="1">
    <location>
        <begin position="6"/>
        <end position="21"/>
    </location>
</feature>
<protein>
    <recommendedName>
        <fullName evidence="4">Conjugal transfer protein TraD</fullName>
    </recommendedName>
</protein>
<name>A0A0C3NCS1_9PORP</name>
<gene>
    <name evidence="2" type="ORF">BA92_10770</name>
</gene>
<dbReference type="RefSeq" id="WP_041505359.1">
    <property type="nucleotide sequence ID" value="NZ_JPIU01000040.1"/>
</dbReference>
<dbReference type="Proteomes" id="UP000031980">
    <property type="component" value="Unassembled WGS sequence"/>
</dbReference>
<keyword evidence="1" id="KW-1133">Transmembrane helix</keyword>
<proteinExistence type="predicted"/>
<sequence length="208" mass="23083">MVLYCIIIGLAVYYLALWGWYRRVAVNNRTAPQPERKKRENTASLVGESHFRSGLMRTNGDILGHFPQAVENDTTFAPDAGGENEETDFEMTFEAAEEPDYEDEEIAGYMADDETGQATGVEFEKLVEAVRTVNTPNPAEADKQQAAETLGQITGTNLYDAVVANINGELEKVAELLKRNEAAAIPTSDTQTAGTNEEYRKFDMNEFL</sequence>
<keyword evidence="1" id="KW-0472">Membrane</keyword>
<keyword evidence="3" id="KW-1185">Reference proteome</keyword>
<evidence type="ECO:0000313" key="2">
    <source>
        <dbReference type="EMBL" id="KIO43877.1"/>
    </source>
</evidence>
<accession>A0A0C3NCS1</accession>